<dbReference type="Proteomes" id="UP000245921">
    <property type="component" value="Unassembled WGS sequence"/>
</dbReference>
<dbReference type="InterPro" id="IPR036322">
    <property type="entry name" value="WD40_repeat_dom_sf"/>
</dbReference>
<comment type="similarity">
    <text evidence="3">Belongs to the THOC3 family.</text>
</comment>
<proteinExistence type="inferred from homology"/>
<keyword evidence="1 4" id="KW-0853">WD repeat</keyword>
<evidence type="ECO:0000256" key="4">
    <source>
        <dbReference type="PROSITE-ProRule" id="PRU00221"/>
    </source>
</evidence>
<accession>A0AA45C7S4</accession>
<dbReference type="InterPro" id="IPR040132">
    <property type="entry name" value="Tex1/THOC3"/>
</dbReference>
<organism evidence="5 6">
    <name type="scientific">Oceanotoga teriensis</name>
    <dbReference type="NCBI Taxonomy" id="515440"/>
    <lineage>
        <taxon>Bacteria</taxon>
        <taxon>Thermotogati</taxon>
        <taxon>Thermotogota</taxon>
        <taxon>Thermotogae</taxon>
        <taxon>Petrotogales</taxon>
        <taxon>Petrotogaceae</taxon>
        <taxon>Oceanotoga</taxon>
    </lineage>
</organism>
<evidence type="ECO:0000256" key="2">
    <source>
        <dbReference type="ARBA" id="ARBA00022737"/>
    </source>
</evidence>
<dbReference type="GO" id="GO:0006406">
    <property type="term" value="P:mRNA export from nucleus"/>
    <property type="evidence" value="ECO:0007669"/>
    <property type="project" value="InterPro"/>
</dbReference>
<keyword evidence="6" id="KW-1185">Reference proteome</keyword>
<dbReference type="InterPro" id="IPR011047">
    <property type="entry name" value="Quinoprotein_ADH-like_sf"/>
</dbReference>
<feature type="repeat" description="WD" evidence="4">
    <location>
        <begin position="515"/>
        <end position="556"/>
    </location>
</feature>
<dbReference type="SMART" id="SM00320">
    <property type="entry name" value="WD40"/>
    <property type="match status" value="7"/>
</dbReference>
<gene>
    <name evidence="5" type="ORF">C7380_105110</name>
</gene>
<dbReference type="PROSITE" id="PS50294">
    <property type="entry name" value="WD_REPEATS_REGION"/>
    <property type="match status" value="2"/>
</dbReference>
<feature type="repeat" description="WD" evidence="4">
    <location>
        <begin position="557"/>
        <end position="598"/>
    </location>
</feature>
<evidence type="ECO:0000313" key="5">
    <source>
        <dbReference type="EMBL" id="PWJ95480.1"/>
    </source>
</evidence>
<dbReference type="AlphaFoldDB" id="A0AA45C7S4"/>
<dbReference type="InterPro" id="IPR001680">
    <property type="entry name" value="WD40_rpt"/>
</dbReference>
<dbReference type="InterPro" id="IPR015943">
    <property type="entry name" value="WD40/YVTN_repeat-like_dom_sf"/>
</dbReference>
<dbReference type="SUPFAM" id="SSF50998">
    <property type="entry name" value="Quinoprotein alcohol dehydrogenase-like"/>
    <property type="match status" value="1"/>
</dbReference>
<dbReference type="PANTHER" id="PTHR22839">
    <property type="entry name" value="THO COMPLEX SUBUNIT 3 THO3"/>
    <property type="match status" value="1"/>
</dbReference>
<evidence type="ECO:0000256" key="3">
    <source>
        <dbReference type="ARBA" id="ARBA00046343"/>
    </source>
</evidence>
<reference evidence="5 6" key="1">
    <citation type="submission" date="2018-05" db="EMBL/GenBank/DDBJ databases">
        <title>Genomic Encyclopedia of Type Strains, Phase IV (KMG-IV): sequencing the most valuable type-strain genomes for metagenomic binning, comparative biology and taxonomic classification.</title>
        <authorList>
            <person name="Goeker M."/>
        </authorList>
    </citation>
    <scope>NUCLEOTIDE SEQUENCE [LARGE SCALE GENOMIC DNA]</scope>
    <source>
        <strain evidence="5 6">DSM 24906</strain>
    </source>
</reference>
<dbReference type="Gene3D" id="2.130.10.10">
    <property type="entry name" value="YVTN repeat-like/Quinoprotein amine dehydrogenase"/>
    <property type="match status" value="3"/>
</dbReference>
<dbReference type="SUPFAM" id="SSF50978">
    <property type="entry name" value="WD40 repeat-like"/>
    <property type="match status" value="1"/>
</dbReference>
<protein>
    <submittedName>
        <fullName evidence="5">WD40 repeat protein</fullName>
    </submittedName>
</protein>
<dbReference type="RefSeq" id="WP_109604390.1">
    <property type="nucleotide sequence ID" value="NZ_JAMHJO010000003.1"/>
</dbReference>
<sequence length="801" mass="92561">MKKYIFIFVFIIQLALSFAVDVVLSSYDTSDIKVLIKSPYNNFISFIYEDYIKVYDSKDFSIMNYFETSSKPFNGVWSEDEKYFFSGNYNGTIDVFNRESSILNFQINEASDNIISIKSYGNFIAFSSMDRGFYVYNYQKRRLVYKKIMENSIHSISFLNSDEISIGDSEGNIFFININDGHNQNKKVSNSLIRDIFKVNDEIIVFSVDGRISIFDMNFIHRNTIYLQNSISKVIFSPNNNYFSVLFSNNDLKVYSFDTMFSTLNLKNLDYKIKAIEWSYDWKFIYISDGENIYIVDITTGILKKVFENFASEPSGVLWIDDKIVYMDQRSNLAIINSSTARIEKFFKTPILFTSFDITYDFKLIGVDREGFLYVYDLDNGSIINKLKVSDSNLNVVKVSKDNSYIAVGGWDSNLYIYSYPDMKLFKKIDKLHSNWIKDIDFNKDSNIMAVSGLDKKVSLIQYPFDKSNVRYLNDFKYNIWSVEWSNSSNLLALGGFDGIMEIWDPYFSNIISRTGISTGAINILDWSKDGALISSGSEDGSIYLWNSKDSSLNSILTANNESVFDVSFDSGGRYLVSISNENIIRIWDIQEKKNVANIMIFSDGKYVSFKDNGDYITNISEEFEKKYFLKYNPISLFESLNFKKIDSLSLKEKEPPVINVVDELSYTVNNSYIMINVIDNGIVKNIRILDENIPVNNKVFNINYKINLERLYGKNLLIEAYDDSGNYSAKNVSLNFKDIKLQVISNQAVIRNEEGKIISVLSRGIVVDLIDLDKDRYFIEYRGKRGYVNKAFMMKINPEN</sequence>
<evidence type="ECO:0000313" key="6">
    <source>
        <dbReference type="Proteomes" id="UP000245921"/>
    </source>
</evidence>
<evidence type="ECO:0000256" key="1">
    <source>
        <dbReference type="ARBA" id="ARBA00022574"/>
    </source>
</evidence>
<feature type="repeat" description="WD" evidence="4">
    <location>
        <begin position="473"/>
        <end position="505"/>
    </location>
</feature>
<dbReference type="PANTHER" id="PTHR22839:SF0">
    <property type="entry name" value="THO COMPLEX SUBUNIT 3"/>
    <property type="match status" value="1"/>
</dbReference>
<keyword evidence="2" id="KW-0677">Repeat</keyword>
<dbReference type="EMBL" id="QGGI01000005">
    <property type="protein sequence ID" value="PWJ95480.1"/>
    <property type="molecule type" value="Genomic_DNA"/>
</dbReference>
<dbReference type="Pfam" id="PF00400">
    <property type="entry name" value="WD40"/>
    <property type="match status" value="5"/>
</dbReference>
<comment type="caution">
    <text evidence="5">The sequence shown here is derived from an EMBL/GenBank/DDBJ whole genome shotgun (WGS) entry which is preliminary data.</text>
</comment>
<dbReference type="PROSITE" id="PS50082">
    <property type="entry name" value="WD_REPEATS_2"/>
    <property type="match status" value="3"/>
</dbReference>
<name>A0AA45C7S4_9BACT</name>